<reference evidence="2 3" key="1">
    <citation type="submission" date="2020-06" db="EMBL/GenBank/DDBJ databases">
        <authorList>
            <person name="Li R."/>
            <person name="Bekaert M."/>
        </authorList>
    </citation>
    <scope>NUCLEOTIDE SEQUENCE [LARGE SCALE GENOMIC DNA]</scope>
    <source>
        <strain evidence="3">wild</strain>
    </source>
</reference>
<dbReference type="EMBL" id="CACVKT020001740">
    <property type="protein sequence ID" value="CAC5370879.1"/>
    <property type="molecule type" value="Genomic_DNA"/>
</dbReference>
<sequence>MSQLVFDLVRKFSWEYRRANLAEFPFVCNICGPEERRFRKEKDQQKHDEMTKRHDPNFVPIRRPRKRRRRKAKINNIID</sequence>
<organism evidence="2 3">
    <name type="scientific">Mytilus coruscus</name>
    <name type="common">Sea mussel</name>
    <dbReference type="NCBI Taxonomy" id="42192"/>
    <lineage>
        <taxon>Eukaryota</taxon>
        <taxon>Metazoa</taxon>
        <taxon>Spiralia</taxon>
        <taxon>Lophotrochozoa</taxon>
        <taxon>Mollusca</taxon>
        <taxon>Bivalvia</taxon>
        <taxon>Autobranchia</taxon>
        <taxon>Pteriomorphia</taxon>
        <taxon>Mytilida</taxon>
        <taxon>Mytiloidea</taxon>
        <taxon>Mytilidae</taxon>
        <taxon>Mytilinae</taxon>
        <taxon>Mytilus</taxon>
    </lineage>
</organism>
<feature type="compositionally biased region" description="Basic and acidic residues" evidence="1">
    <location>
        <begin position="39"/>
        <end position="56"/>
    </location>
</feature>
<protein>
    <submittedName>
        <fullName evidence="2">Uncharacterized protein</fullName>
    </submittedName>
</protein>
<evidence type="ECO:0000313" key="3">
    <source>
        <dbReference type="Proteomes" id="UP000507470"/>
    </source>
</evidence>
<evidence type="ECO:0000256" key="1">
    <source>
        <dbReference type="SAM" id="MobiDB-lite"/>
    </source>
</evidence>
<name>A0A6J8AN23_MYTCO</name>
<dbReference type="Proteomes" id="UP000507470">
    <property type="component" value="Unassembled WGS sequence"/>
</dbReference>
<dbReference type="AlphaFoldDB" id="A0A6J8AN23"/>
<proteinExistence type="predicted"/>
<evidence type="ECO:0000313" key="2">
    <source>
        <dbReference type="EMBL" id="CAC5370879.1"/>
    </source>
</evidence>
<gene>
    <name evidence="2" type="ORF">MCOR_9534</name>
</gene>
<feature type="region of interest" description="Disordered" evidence="1">
    <location>
        <begin position="39"/>
        <end position="58"/>
    </location>
</feature>
<keyword evidence="3" id="KW-1185">Reference proteome</keyword>
<accession>A0A6J8AN23</accession>